<keyword evidence="6" id="KW-0238">DNA-binding</keyword>
<evidence type="ECO:0000256" key="8">
    <source>
        <dbReference type="PIRSR" id="PIRSR602481-1"/>
    </source>
</evidence>
<comment type="caution">
    <text evidence="9">The sequence shown here is derived from an EMBL/GenBank/DDBJ whole genome shotgun (WGS) entry which is preliminary data.</text>
</comment>
<keyword evidence="2" id="KW-0678">Repressor</keyword>
<evidence type="ECO:0000256" key="6">
    <source>
        <dbReference type="ARBA" id="ARBA00023125"/>
    </source>
</evidence>
<dbReference type="RefSeq" id="WP_120169665.1">
    <property type="nucleotide sequence ID" value="NZ_MCIB01000023.1"/>
</dbReference>
<dbReference type="InterPro" id="IPR043135">
    <property type="entry name" value="Fur_C"/>
</dbReference>
<keyword evidence="10" id="KW-1185">Reference proteome</keyword>
<dbReference type="AlphaFoldDB" id="A0A419T195"/>
<comment type="cofactor">
    <cofactor evidence="8">
        <name>Zn(2+)</name>
        <dbReference type="ChEBI" id="CHEBI:29105"/>
    </cofactor>
    <text evidence="8">Binds 1 zinc ion per subunit.</text>
</comment>
<evidence type="ECO:0000256" key="1">
    <source>
        <dbReference type="ARBA" id="ARBA00007957"/>
    </source>
</evidence>
<comment type="similarity">
    <text evidence="1">Belongs to the Fur family.</text>
</comment>
<keyword evidence="3 8" id="KW-0479">Metal-binding</keyword>
<dbReference type="Pfam" id="PF01475">
    <property type="entry name" value="FUR"/>
    <property type="match status" value="1"/>
</dbReference>
<keyword evidence="7" id="KW-0804">Transcription</keyword>
<accession>A0A419T195</accession>
<feature type="binding site" evidence="8">
    <location>
        <position position="91"/>
    </location>
    <ligand>
        <name>Zn(2+)</name>
        <dbReference type="ChEBI" id="CHEBI:29105"/>
    </ligand>
</feature>
<evidence type="ECO:0000256" key="3">
    <source>
        <dbReference type="ARBA" id="ARBA00022723"/>
    </source>
</evidence>
<evidence type="ECO:0000256" key="5">
    <source>
        <dbReference type="ARBA" id="ARBA00023015"/>
    </source>
</evidence>
<feature type="binding site" evidence="8">
    <location>
        <position position="131"/>
    </location>
    <ligand>
        <name>Zn(2+)</name>
        <dbReference type="ChEBI" id="CHEBI:29105"/>
    </ligand>
</feature>
<dbReference type="Gene3D" id="1.10.10.10">
    <property type="entry name" value="Winged helix-like DNA-binding domain superfamily/Winged helix DNA-binding domain"/>
    <property type="match status" value="1"/>
</dbReference>
<reference evidence="9 10" key="1">
    <citation type="submission" date="2016-08" db="EMBL/GenBank/DDBJ databases">
        <title>Novel Firmicutes and Novel Genomes.</title>
        <authorList>
            <person name="Poppleton D.I."/>
            <person name="Gribaldo S."/>
        </authorList>
    </citation>
    <scope>NUCLEOTIDE SEQUENCE [LARGE SCALE GENOMIC DNA]</scope>
    <source>
        <strain evidence="9 10">CTT3</strain>
    </source>
</reference>
<dbReference type="GO" id="GO:0003700">
    <property type="term" value="F:DNA-binding transcription factor activity"/>
    <property type="evidence" value="ECO:0007669"/>
    <property type="project" value="InterPro"/>
</dbReference>
<feature type="binding site" evidence="8">
    <location>
        <position position="134"/>
    </location>
    <ligand>
        <name>Zn(2+)</name>
        <dbReference type="ChEBI" id="CHEBI:29105"/>
    </ligand>
</feature>
<dbReference type="PANTHER" id="PTHR33202:SF8">
    <property type="entry name" value="PEROXIDE-RESPONSIVE REPRESSOR PERR"/>
    <property type="match status" value="1"/>
</dbReference>
<evidence type="ECO:0000256" key="2">
    <source>
        <dbReference type="ARBA" id="ARBA00022491"/>
    </source>
</evidence>
<dbReference type="SUPFAM" id="SSF46785">
    <property type="entry name" value="Winged helix' DNA-binding domain"/>
    <property type="match status" value="1"/>
</dbReference>
<dbReference type="OrthoDB" id="8659436at2"/>
<evidence type="ECO:0000256" key="7">
    <source>
        <dbReference type="ARBA" id="ARBA00023163"/>
    </source>
</evidence>
<dbReference type="GO" id="GO:0000976">
    <property type="term" value="F:transcription cis-regulatory region binding"/>
    <property type="evidence" value="ECO:0007669"/>
    <property type="project" value="TreeGrafter"/>
</dbReference>
<evidence type="ECO:0000313" key="9">
    <source>
        <dbReference type="EMBL" id="RKD31245.1"/>
    </source>
</evidence>
<dbReference type="CDD" id="cd07153">
    <property type="entry name" value="Fur_like"/>
    <property type="match status" value="1"/>
</dbReference>
<dbReference type="Gene3D" id="3.30.1490.190">
    <property type="match status" value="1"/>
</dbReference>
<organism evidence="9 10">
    <name type="scientific">Thermohalobacter berrensis</name>
    <dbReference type="NCBI Taxonomy" id="99594"/>
    <lineage>
        <taxon>Bacteria</taxon>
        <taxon>Bacillati</taxon>
        <taxon>Bacillota</taxon>
        <taxon>Tissierellia</taxon>
        <taxon>Tissierellales</taxon>
        <taxon>Thermohalobacteraceae</taxon>
        <taxon>Thermohalobacter</taxon>
    </lineage>
</organism>
<dbReference type="GO" id="GO:0008270">
    <property type="term" value="F:zinc ion binding"/>
    <property type="evidence" value="ECO:0007669"/>
    <property type="project" value="TreeGrafter"/>
</dbReference>
<keyword evidence="5" id="KW-0805">Transcription regulation</keyword>
<dbReference type="PANTHER" id="PTHR33202">
    <property type="entry name" value="ZINC UPTAKE REGULATION PROTEIN"/>
    <property type="match status" value="1"/>
</dbReference>
<evidence type="ECO:0000256" key="4">
    <source>
        <dbReference type="ARBA" id="ARBA00022833"/>
    </source>
</evidence>
<dbReference type="InterPro" id="IPR036388">
    <property type="entry name" value="WH-like_DNA-bd_sf"/>
</dbReference>
<gene>
    <name evidence="9" type="ORF">BET03_03715</name>
</gene>
<dbReference type="InterPro" id="IPR036390">
    <property type="entry name" value="WH_DNA-bd_sf"/>
</dbReference>
<dbReference type="InterPro" id="IPR002481">
    <property type="entry name" value="FUR"/>
</dbReference>
<evidence type="ECO:0000313" key="10">
    <source>
        <dbReference type="Proteomes" id="UP000284177"/>
    </source>
</evidence>
<keyword evidence="4 8" id="KW-0862">Zinc</keyword>
<dbReference type="GO" id="GO:0045892">
    <property type="term" value="P:negative regulation of DNA-templated transcription"/>
    <property type="evidence" value="ECO:0007669"/>
    <property type="project" value="TreeGrafter"/>
</dbReference>
<dbReference type="FunFam" id="1.10.10.10:FF:000051">
    <property type="entry name" value="Fur family transcriptional regulator"/>
    <property type="match status" value="1"/>
</dbReference>
<dbReference type="Proteomes" id="UP000284177">
    <property type="component" value="Unassembled WGS sequence"/>
</dbReference>
<sequence length="137" mass="15920">METLLKVLKEKGYKITPQRIAIYRVLNNTKEHPSAEIIYKKLEKEFPTMSLATIYKTLEIFKKSGLVQELNVGENSFRYDANVKDHPHIICLKCNKVDDLPENLFTHLKDEVGKVSDYKVLSKQLYFYGYCPVCKGE</sequence>
<name>A0A419T195_9FIRM</name>
<feature type="binding site" evidence="8">
    <location>
        <position position="94"/>
    </location>
    <ligand>
        <name>Zn(2+)</name>
        <dbReference type="ChEBI" id="CHEBI:29105"/>
    </ligand>
</feature>
<dbReference type="EMBL" id="MCIB01000023">
    <property type="protein sequence ID" value="RKD31245.1"/>
    <property type="molecule type" value="Genomic_DNA"/>
</dbReference>
<dbReference type="GO" id="GO:1900376">
    <property type="term" value="P:regulation of secondary metabolite biosynthetic process"/>
    <property type="evidence" value="ECO:0007669"/>
    <property type="project" value="TreeGrafter"/>
</dbReference>
<protein>
    <submittedName>
        <fullName evidence="9">Transcriptional repressor</fullName>
    </submittedName>
</protein>
<proteinExistence type="inferred from homology"/>